<protein>
    <submittedName>
        <fullName evidence="2">Uncharacterized protein</fullName>
    </submittedName>
</protein>
<evidence type="ECO:0000313" key="4">
    <source>
        <dbReference type="EMBL" id="CAF5051281.1"/>
    </source>
</evidence>
<evidence type="ECO:0000313" key="5">
    <source>
        <dbReference type="EMBL" id="CAF5184400.1"/>
    </source>
</evidence>
<accession>A0A820W4D5</accession>
<organism evidence="2 6">
    <name type="scientific">Rotaria magnacalcarata</name>
    <dbReference type="NCBI Taxonomy" id="392030"/>
    <lineage>
        <taxon>Eukaryota</taxon>
        <taxon>Metazoa</taxon>
        <taxon>Spiralia</taxon>
        <taxon>Gnathifera</taxon>
        <taxon>Rotifera</taxon>
        <taxon>Eurotatoria</taxon>
        <taxon>Bdelloidea</taxon>
        <taxon>Philodinida</taxon>
        <taxon>Philodinidae</taxon>
        <taxon>Rotaria</taxon>
    </lineage>
</organism>
<sequence length="60" mass="7059">MATTQSIVPTSKYDVDDRIDDYFAQSTEDDFQQQTFIYPEQQKMKSTTTNKSKSRKNKRS</sequence>
<dbReference type="EMBL" id="CAJOBI010320564">
    <property type="protein sequence ID" value="CAF5184400.1"/>
    <property type="molecule type" value="Genomic_DNA"/>
</dbReference>
<evidence type="ECO:0000256" key="1">
    <source>
        <dbReference type="SAM" id="MobiDB-lite"/>
    </source>
</evidence>
<feature type="region of interest" description="Disordered" evidence="1">
    <location>
        <begin position="35"/>
        <end position="60"/>
    </location>
</feature>
<dbReference type="EMBL" id="CAJOBH010226150">
    <property type="protein sequence ID" value="CAF5051281.1"/>
    <property type="molecule type" value="Genomic_DNA"/>
</dbReference>
<dbReference type="EMBL" id="CAJOBJ010181160">
    <property type="protein sequence ID" value="CAF4918663.1"/>
    <property type="molecule type" value="Genomic_DNA"/>
</dbReference>
<dbReference type="Proteomes" id="UP000663866">
    <property type="component" value="Unassembled WGS sequence"/>
</dbReference>
<proteinExistence type="predicted"/>
<evidence type="ECO:0000313" key="2">
    <source>
        <dbReference type="EMBL" id="CAF4511156.1"/>
    </source>
</evidence>
<comment type="caution">
    <text evidence="2">The sequence shown here is derived from an EMBL/GenBank/DDBJ whole genome shotgun (WGS) entry which is preliminary data.</text>
</comment>
<dbReference type="Proteomes" id="UP000676336">
    <property type="component" value="Unassembled WGS sequence"/>
</dbReference>
<evidence type="ECO:0000313" key="6">
    <source>
        <dbReference type="Proteomes" id="UP000663866"/>
    </source>
</evidence>
<evidence type="ECO:0000313" key="3">
    <source>
        <dbReference type="EMBL" id="CAF4918663.1"/>
    </source>
</evidence>
<feature type="non-terminal residue" evidence="2">
    <location>
        <position position="60"/>
    </location>
</feature>
<reference evidence="2" key="1">
    <citation type="submission" date="2021-02" db="EMBL/GenBank/DDBJ databases">
        <authorList>
            <person name="Nowell W R."/>
        </authorList>
    </citation>
    <scope>NUCLEOTIDE SEQUENCE</scope>
</reference>
<dbReference type="EMBL" id="CAJOBG010054827">
    <property type="protein sequence ID" value="CAF4511156.1"/>
    <property type="molecule type" value="Genomic_DNA"/>
</dbReference>
<name>A0A820W4D5_9BILA</name>
<keyword evidence="6" id="KW-1185">Reference proteome</keyword>
<gene>
    <name evidence="4" type="ORF">BYL167_LOCUS58105</name>
    <name evidence="3" type="ORF">GIL414_LOCUS52690</name>
    <name evidence="2" type="ORF">OVN521_LOCUS41328</name>
    <name evidence="5" type="ORF">SMN809_LOCUS69984</name>
</gene>
<dbReference type="Proteomes" id="UP000681967">
    <property type="component" value="Unassembled WGS sequence"/>
</dbReference>
<dbReference type="Proteomes" id="UP000681720">
    <property type="component" value="Unassembled WGS sequence"/>
</dbReference>
<dbReference type="AlphaFoldDB" id="A0A820W4D5"/>